<dbReference type="EMBL" id="JAVREH010000075">
    <property type="protein sequence ID" value="MDT0264176.1"/>
    <property type="molecule type" value="Genomic_DNA"/>
</dbReference>
<accession>A0ABU2JGQ8</accession>
<keyword evidence="3 6" id="KW-1133">Transmembrane helix</keyword>
<keyword evidence="2 6" id="KW-0812">Transmembrane</keyword>
<evidence type="ECO:0000256" key="6">
    <source>
        <dbReference type="SAM" id="Phobius"/>
    </source>
</evidence>
<dbReference type="Gene3D" id="1.20.1080.10">
    <property type="entry name" value="Glycerol uptake facilitator protein"/>
    <property type="match status" value="1"/>
</dbReference>
<evidence type="ECO:0000256" key="3">
    <source>
        <dbReference type="ARBA" id="ARBA00022989"/>
    </source>
</evidence>
<evidence type="ECO:0000256" key="4">
    <source>
        <dbReference type="ARBA" id="ARBA00023136"/>
    </source>
</evidence>
<reference evidence="8" key="1">
    <citation type="submission" date="2023-07" db="EMBL/GenBank/DDBJ databases">
        <title>30 novel species of actinomycetes from the DSMZ collection.</title>
        <authorList>
            <person name="Nouioui I."/>
        </authorList>
    </citation>
    <scope>NUCLEOTIDE SEQUENCE [LARGE SCALE GENOMIC DNA]</scope>
    <source>
        <strain evidence="8">DSM 44399</strain>
    </source>
</reference>
<sequence>MNDRMDASVAHSTASAGRQRRNDFYSDPEHLGQEWRRLLAEFVGTFALTFVAAGGAVFRPPRRRAPGWPRASWLPRCWSWP</sequence>
<evidence type="ECO:0008006" key="9">
    <source>
        <dbReference type="Google" id="ProtNLM"/>
    </source>
</evidence>
<gene>
    <name evidence="7" type="ORF">RM423_22665</name>
</gene>
<organism evidence="7 8">
    <name type="scientific">Jatrophihabitans lederbergiae</name>
    <dbReference type="NCBI Taxonomy" id="3075547"/>
    <lineage>
        <taxon>Bacteria</taxon>
        <taxon>Bacillati</taxon>
        <taxon>Actinomycetota</taxon>
        <taxon>Actinomycetes</taxon>
        <taxon>Jatrophihabitantales</taxon>
        <taxon>Jatrophihabitantaceae</taxon>
        <taxon>Jatrophihabitans</taxon>
    </lineage>
</organism>
<feature type="transmembrane region" description="Helical" evidence="6">
    <location>
        <begin position="38"/>
        <end position="58"/>
    </location>
</feature>
<evidence type="ECO:0000256" key="1">
    <source>
        <dbReference type="ARBA" id="ARBA00004141"/>
    </source>
</evidence>
<keyword evidence="8" id="KW-1185">Reference proteome</keyword>
<dbReference type="Proteomes" id="UP001183176">
    <property type="component" value="Unassembled WGS sequence"/>
</dbReference>
<keyword evidence="4 6" id="KW-0472">Membrane</keyword>
<proteinExistence type="predicted"/>
<evidence type="ECO:0000256" key="2">
    <source>
        <dbReference type="ARBA" id="ARBA00022692"/>
    </source>
</evidence>
<comment type="caution">
    <text evidence="7">The sequence shown here is derived from an EMBL/GenBank/DDBJ whole genome shotgun (WGS) entry which is preliminary data.</text>
</comment>
<protein>
    <recommendedName>
        <fullName evidence="9">Aquaporin family protein</fullName>
    </recommendedName>
</protein>
<evidence type="ECO:0000256" key="5">
    <source>
        <dbReference type="SAM" id="MobiDB-lite"/>
    </source>
</evidence>
<dbReference type="RefSeq" id="WP_311425318.1">
    <property type="nucleotide sequence ID" value="NZ_JAVREH010000075.1"/>
</dbReference>
<evidence type="ECO:0000313" key="8">
    <source>
        <dbReference type="Proteomes" id="UP001183176"/>
    </source>
</evidence>
<evidence type="ECO:0000313" key="7">
    <source>
        <dbReference type="EMBL" id="MDT0264176.1"/>
    </source>
</evidence>
<name>A0ABU2JGQ8_9ACTN</name>
<comment type="subcellular location">
    <subcellularLocation>
        <location evidence="1">Membrane</location>
        <topology evidence="1">Multi-pass membrane protein</topology>
    </subcellularLocation>
</comment>
<feature type="region of interest" description="Disordered" evidence="5">
    <location>
        <begin position="1"/>
        <end position="25"/>
    </location>
</feature>
<dbReference type="InterPro" id="IPR023271">
    <property type="entry name" value="Aquaporin-like"/>
</dbReference>